<organism evidence="11 12">
    <name type="scientific">Tissierella creatinophila DSM 6911</name>
    <dbReference type="NCBI Taxonomy" id="1123403"/>
    <lineage>
        <taxon>Bacteria</taxon>
        <taxon>Bacillati</taxon>
        <taxon>Bacillota</taxon>
        <taxon>Tissierellia</taxon>
        <taxon>Tissierellales</taxon>
        <taxon>Tissierellaceae</taxon>
        <taxon>Tissierella</taxon>
    </lineage>
</organism>
<dbReference type="InterPro" id="IPR013114">
    <property type="entry name" value="FabA_FabZ"/>
</dbReference>
<evidence type="ECO:0000256" key="7">
    <source>
        <dbReference type="ARBA" id="ARBA00023098"/>
    </source>
</evidence>
<dbReference type="InterPro" id="IPR029069">
    <property type="entry name" value="HotDog_dom_sf"/>
</dbReference>
<dbReference type="InterPro" id="IPR010084">
    <property type="entry name" value="FabZ"/>
</dbReference>
<dbReference type="RefSeq" id="WP_075727411.1">
    <property type="nucleotide sequence ID" value="NZ_LTDM01000043.1"/>
</dbReference>
<comment type="function">
    <text evidence="9 10">Involved in unsaturated fatty acids biosynthesis. Catalyzes the dehydration of short chain beta-hydroxyacyl-ACPs and long chain saturated and unsaturated beta-hydroxyacyl-ACPs.</text>
</comment>
<dbReference type="PANTHER" id="PTHR30272">
    <property type="entry name" value="3-HYDROXYACYL-[ACYL-CARRIER-PROTEIN] DEHYDRATASE"/>
    <property type="match status" value="1"/>
</dbReference>
<comment type="similarity">
    <text evidence="3 10">Belongs to the thioester dehydratase family. FabZ subfamily.</text>
</comment>
<dbReference type="SUPFAM" id="SSF54637">
    <property type="entry name" value="Thioesterase/thiol ester dehydrase-isomerase"/>
    <property type="match status" value="1"/>
</dbReference>
<dbReference type="Pfam" id="PF07977">
    <property type="entry name" value="FabA"/>
    <property type="match status" value="1"/>
</dbReference>
<reference evidence="11 12" key="1">
    <citation type="submission" date="2016-02" db="EMBL/GenBank/DDBJ databases">
        <title>Genome sequence of Tissierella creatinophila DSM 6911.</title>
        <authorList>
            <person name="Poehlein A."/>
            <person name="Daniel R."/>
        </authorList>
    </citation>
    <scope>NUCLEOTIDE SEQUENCE [LARGE SCALE GENOMIC DNA]</scope>
    <source>
        <strain evidence="11 12">DSM 6911</strain>
    </source>
</reference>
<evidence type="ECO:0000256" key="9">
    <source>
        <dbReference type="ARBA" id="ARBA00025049"/>
    </source>
</evidence>
<gene>
    <name evidence="10 11" type="primary">fabZ</name>
    <name evidence="11" type="ORF">TICRE_18920</name>
</gene>
<dbReference type="GO" id="GO:0019171">
    <property type="term" value="F:(3R)-hydroxyacyl-[acyl-carrier-protein] dehydratase activity"/>
    <property type="evidence" value="ECO:0007669"/>
    <property type="project" value="UniProtKB-EC"/>
</dbReference>
<dbReference type="OrthoDB" id="9772788at2"/>
<dbReference type="GO" id="GO:0005737">
    <property type="term" value="C:cytoplasm"/>
    <property type="evidence" value="ECO:0007669"/>
    <property type="project" value="UniProtKB-SubCell"/>
</dbReference>
<keyword evidence="7 10" id="KW-0443">Lipid metabolism</keyword>
<keyword evidence="6 10" id="KW-0441">Lipid A biosynthesis</keyword>
<dbReference type="EMBL" id="LTDM01000043">
    <property type="protein sequence ID" value="OLS02074.1"/>
    <property type="molecule type" value="Genomic_DNA"/>
</dbReference>
<evidence type="ECO:0000256" key="10">
    <source>
        <dbReference type="HAMAP-Rule" id="MF_00406"/>
    </source>
</evidence>
<feature type="active site" evidence="10">
    <location>
        <position position="51"/>
    </location>
</feature>
<dbReference type="GO" id="GO:0016020">
    <property type="term" value="C:membrane"/>
    <property type="evidence" value="ECO:0007669"/>
    <property type="project" value="GOC"/>
</dbReference>
<dbReference type="PANTHER" id="PTHR30272:SF1">
    <property type="entry name" value="3-HYDROXYACYL-[ACYL-CARRIER-PROTEIN] DEHYDRATASE"/>
    <property type="match status" value="1"/>
</dbReference>
<keyword evidence="4 10" id="KW-0963">Cytoplasm</keyword>
<protein>
    <recommendedName>
        <fullName evidence="10">3-hydroxyacyl-[acyl-carrier-protein] dehydratase FabZ</fullName>
        <ecNumber evidence="10">4.2.1.59</ecNumber>
    </recommendedName>
    <alternativeName>
        <fullName evidence="10">(3R)-hydroxymyristoyl-[acyl-carrier-protein] dehydratase</fullName>
        <shortName evidence="10">(3R)-hydroxymyristoyl-ACP dehydrase</shortName>
    </alternativeName>
    <alternativeName>
        <fullName evidence="10">Beta-hydroxyacyl-ACP dehydratase</fullName>
    </alternativeName>
</protein>
<comment type="caution">
    <text evidence="11">The sequence shown here is derived from an EMBL/GenBank/DDBJ whole genome shotgun (WGS) entry which is preliminary data.</text>
</comment>
<dbReference type="NCBIfam" id="NF000582">
    <property type="entry name" value="PRK00006.1"/>
    <property type="match status" value="1"/>
</dbReference>
<evidence type="ECO:0000256" key="8">
    <source>
        <dbReference type="ARBA" id="ARBA00023239"/>
    </source>
</evidence>
<dbReference type="Proteomes" id="UP000186112">
    <property type="component" value="Unassembled WGS sequence"/>
</dbReference>
<evidence type="ECO:0000256" key="2">
    <source>
        <dbReference type="ARBA" id="ARBA00004496"/>
    </source>
</evidence>
<dbReference type="NCBIfam" id="TIGR01750">
    <property type="entry name" value="fabZ"/>
    <property type="match status" value="1"/>
</dbReference>
<dbReference type="Gene3D" id="3.10.129.10">
    <property type="entry name" value="Hotdog Thioesterase"/>
    <property type="match status" value="1"/>
</dbReference>
<dbReference type="GO" id="GO:0009245">
    <property type="term" value="P:lipid A biosynthetic process"/>
    <property type="evidence" value="ECO:0007669"/>
    <property type="project" value="UniProtKB-UniRule"/>
</dbReference>
<evidence type="ECO:0000313" key="11">
    <source>
        <dbReference type="EMBL" id="OLS02074.1"/>
    </source>
</evidence>
<evidence type="ECO:0000313" key="12">
    <source>
        <dbReference type="Proteomes" id="UP000186112"/>
    </source>
</evidence>
<comment type="catalytic activity">
    <reaction evidence="1 10">
        <text>a (3R)-hydroxyacyl-[ACP] = a (2E)-enoyl-[ACP] + H2O</text>
        <dbReference type="Rhea" id="RHEA:13097"/>
        <dbReference type="Rhea" id="RHEA-COMP:9925"/>
        <dbReference type="Rhea" id="RHEA-COMP:9945"/>
        <dbReference type="ChEBI" id="CHEBI:15377"/>
        <dbReference type="ChEBI" id="CHEBI:78784"/>
        <dbReference type="ChEBI" id="CHEBI:78827"/>
        <dbReference type="EC" id="4.2.1.59"/>
    </reaction>
</comment>
<dbReference type="EC" id="4.2.1.59" evidence="10"/>
<dbReference type="HAMAP" id="MF_00406">
    <property type="entry name" value="FabZ"/>
    <property type="match status" value="1"/>
</dbReference>
<evidence type="ECO:0000256" key="1">
    <source>
        <dbReference type="ARBA" id="ARBA00001055"/>
    </source>
</evidence>
<dbReference type="FunFam" id="3.10.129.10:FF:000001">
    <property type="entry name" value="3-hydroxyacyl-[acyl-carrier-protein] dehydratase FabZ"/>
    <property type="match status" value="1"/>
</dbReference>
<sequence length="146" mass="16445">MKRVLEIKEIMETIPHRYPFLFVDKVEILEDGVKGIGYKNVTINESHFQGHYPGAPVMPGVLIVETMAQVGAVILLSHKDFKGKVPYFAGINKFRFKKKVVPGDSLRIEVEITKLRRSIGIGYGKAYVEDEIAGEGEFMFAISDKE</sequence>
<evidence type="ECO:0000256" key="5">
    <source>
        <dbReference type="ARBA" id="ARBA00022516"/>
    </source>
</evidence>
<keyword evidence="5 10" id="KW-0444">Lipid biosynthesis</keyword>
<comment type="subcellular location">
    <subcellularLocation>
        <location evidence="2 10">Cytoplasm</location>
    </subcellularLocation>
</comment>
<keyword evidence="12" id="KW-1185">Reference proteome</keyword>
<evidence type="ECO:0000256" key="6">
    <source>
        <dbReference type="ARBA" id="ARBA00022556"/>
    </source>
</evidence>
<accession>A0A1U7M431</accession>
<dbReference type="GO" id="GO:0006633">
    <property type="term" value="P:fatty acid biosynthetic process"/>
    <property type="evidence" value="ECO:0007669"/>
    <property type="project" value="UniProtKB-UniRule"/>
</dbReference>
<keyword evidence="8 10" id="KW-0456">Lyase</keyword>
<dbReference type="AlphaFoldDB" id="A0A1U7M431"/>
<dbReference type="CDD" id="cd01288">
    <property type="entry name" value="FabZ"/>
    <property type="match status" value="1"/>
</dbReference>
<evidence type="ECO:0000256" key="4">
    <source>
        <dbReference type="ARBA" id="ARBA00022490"/>
    </source>
</evidence>
<name>A0A1U7M431_TISCR</name>
<evidence type="ECO:0000256" key="3">
    <source>
        <dbReference type="ARBA" id="ARBA00009174"/>
    </source>
</evidence>
<proteinExistence type="inferred from homology"/>